<gene>
    <name evidence="2" type="ORF">NCAST_34_04400</name>
</gene>
<dbReference type="SUPFAM" id="SSF47336">
    <property type="entry name" value="ACP-like"/>
    <property type="match status" value="1"/>
</dbReference>
<evidence type="ECO:0000313" key="2">
    <source>
        <dbReference type="EMBL" id="GAD87310.1"/>
    </source>
</evidence>
<dbReference type="RefSeq" id="WP_019045906.1">
    <property type="nucleotide sequence ID" value="NZ_BAFO02000034.1"/>
</dbReference>
<dbReference type="AlphaFoldDB" id="U5EJ55"/>
<dbReference type="GeneID" id="91516019"/>
<reference evidence="2 3" key="1">
    <citation type="journal article" date="2014" name="BMC Genomics">
        <title>Genome based analysis of type-I polyketide synthase and nonribosomal peptide synthetase gene clusters in seven strains of five representative Nocardia species.</title>
        <authorList>
            <person name="Komaki H."/>
            <person name="Ichikawa N."/>
            <person name="Hosoyama A."/>
            <person name="Takahashi-Nakaguchi A."/>
            <person name="Matsuzawa T."/>
            <person name="Suzuki K."/>
            <person name="Fujita N."/>
            <person name="Gonoi T."/>
        </authorList>
    </citation>
    <scope>NUCLEOTIDE SEQUENCE [LARGE SCALE GENOMIC DNA]</scope>
    <source>
        <strain evidence="2 3">NBRC 15531</strain>
    </source>
</reference>
<proteinExistence type="predicted"/>
<dbReference type="eggNOG" id="COG0236">
    <property type="taxonomic scope" value="Bacteria"/>
</dbReference>
<organism evidence="2 3">
    <name type="scientific">Nocardia asteroides NBRC 15531</name>
    <dbReference type="NCBI Taxonomy" id="1110697"/>
    <lineage>
        <taxon>Bacteria</taxon>
        <taxon>Bacillati</taxon>
        <taxon>Actinomycetota</taxon>
        <taxon>Actinomycetes</taxon>
        <taxon>Mycobacteriales</taxon>
        <taxon>Nocardiaceae</taxon>
        <taxon>Nocardia</taxon>
    </lineage>
</organism>
<evidence type="ECO:0000259" key="1">
    <source>
        <dbReference type="PROSITE" id="PS50075"/>
    </source>
</evidence>
<protein>
    <submittedName>
        <fullName evidence="2">Acyl carrier protein</fullName>
    </submittedName>
</protein>
<dbReference type="InterPro" id="IPR009081">
    <property type="entry name" value="PP-bd_ACP"/>
</dbReference>
<dbReference type="OrthoDB" id="7284767at2"/>
<dbReference type="Gene3D" id="1.10.1200.10">
    <property type="entry name" value="ACP-like"/>
    <property type="match status" value="1"/>
</dbReference>
<dbReference type="PROSITE" id="PS50075">
    <property type="entry name" value="CARRIER"/>
    <property type="match status" value="1"/>
</dbReference>
<feature type="domain" description="Carrier" evidence="1">
    <location>
        <begin position="1"/>
        <end position="77"/>
    </location>
</feature>
<dbReference type="NCBIfam" id="NF005480">
    <property type="entry name" value="PRK07081.1"/>
    <property type="match status" value="1"/>
</dbReference>
<dbReference type="InterPro" id="IPR036736">
    <property type="entry name" value="ACP-like_sf"/>
</dbReference>
<comment type="caution">
    <text evidence="2">The sequence shown here is derived from an EMBL/GenBank/DDBJ whole genome shotgun (WGS) entry which is preliminary data.</text>
</comment>
<sequence>MEDRIIAIVLAHTSLGAAGTVLGNDTDLWAAGMSSVHSVNVMMAVEDEFDIEFPEELLTRATFTSVASIAAAVRSQSADVAMASA</sequence>
<keyword evidence="3" id="KW-1185">Reference proteome</keyword>
<dbReference type="EMBL" id="BAFO02000034">
    <property type="protein sequence ID" value="GAD87310.1"/>
    <property type="molecule type" value="Genomic_DNA"/>
</dbReference>
<evidence type="ECO:0000313" key="3">
    <source>
        <dbReference type="Proteomes" id="UP000017048"/>
    </source>
</evidence>
<dbReference type="Proteomes" id="UP000017048">
    <property type="component" value="Unassembled WGS sequence"/>
</dbReference>
<name>U5EJ55_NOCAS</name>
<accession>U5EJ55</accession>
<dbReference type="STRING" id="1824.SAMN05444423_104386"/>
<dbReference type="Pfam" id="PF00550">
    <property type="entry name" value="PP-binding"/>
    <property type="match status" value="1"/>
</dbReference>